<accession>A0A316GJN7</accession>
<dbReference type="AlphaFoldDB" id="A0A316GJN7"/>
<dbReference type="OrthoDB" id="7871856at2"/>
<evidence type="ECO:0000313" key="3">
    <source>
        <dbReference type="Proteomes" id="UP000245708"/>
    </source>
</evidence>
<dbReference type="EMBL" id="QGGW01000003">
    <property type="protein sequence ID" value="PWK61132.1"/>
    <property type="molecule type" value="Genomic_DNA"/>
</dbReference>
<sequence>MDRILNMIFRRVIGRLMNRGIDAGISRMSRGNAGEATPAQQAQTRQTAQRTKQAMRMARRIGRF</sequence>
<dbReference type="Proteomes" id="UP000245708">
    <property type="component" value="Unassembled WGS sequence"/>
</dbReference>
<feature type="compositionally biased region" description="Low complexity" evidence="1">
    <location>
        <begin position="36"/>
        <end position="47"/>
    </location>
</feature>
<reference evidence="2 3" key="1">
    <citation type="submission" date="2018-05" db="EMBL/GenBank/DDBJ databases">
        <title>Genomic Encyclopedia of Type Strains, Phase IV (KMG-IV): sequencing the most valuable type-strain genomes for metagenomic binning, comparative biology and taxonomic classification.</title>
        <authorList>
            <person name="Goeker M."/>
        </authorList>
    </citation>
    <scope>NUCLEOTIDE SEQUENCE [LARGE SCALE GENOMIC DNA]</scope>
    <source>
        <strain evidence="2 3">DSM 16097</strain>
    </source>
</reference>
<comment type="caution">
    <text evidence="2">The sequence shown here is derived from an EMBL/GenBank/DDBJ whole genome shotgun (WGS) entry which is preliminary data.</text>
</comment>
<organism evidence="2 3">
    <name type="scientific">Roseicyclus mahoneyensis</name>
    <dbReference type="NCBI Taxonomy" id="164332"/>
    <lineage>
        <taxon>Bacteria</taxon>
        <taxon>Pseudomonadati</taxon>
        <taxon>Pseudomonadota</taxon>
        <taxon>Alphaproteobacteria</taxon>
        <taxon>Rhodobacterales</taxon>
        <taxon>Roseobacteraceae</taxon>
        <taxon>Roseicyclus</taxon>
    </lineage>
</organism>
<keyword evidence="3" id="KW-1185">Reference proteome</keyword>
<gene>
    <name evidence="2" type="ORF">C7455_103332</name>
</gene>
<name>A0A316GJN7_9RHOB</name>
<evidence type="ECO:0000313" key="2">
    <source>
        <dbReference type="EMBL" id="PWK61132.1"/>
    </source>
</evidence>
<evidence type="ECO:0000256" key="1">
    <source>
        <dbReference type="SAM" id="MobiDB-lite"/>
    </source>
</evidence>
<feature type="region of interest" description="Disordered" evidence="1">
    <location>
        <begin position="28"/>
        <end position="47"/>
    </location>
</feature>
<proteinExistence type="predicted"/>
<protein>
    <submittedName>
        <fullName evidence="2">Uncharacterized protein</fullName>
    </submittedName>
</protein>
<dbReference type="RefSeq" id="WP_109667368.1">
    <property type="nucleotide sequence ID" value="NZ_QGGW01000003.1"/>
</dbReference>